<name>A0A226CY70_FOLCA</name>
<feature type="compositionally biased region" description="Basic residues" evidence="1">
    <location>
        <begin position="389"/>
        <end position="398"/>
    </location>
</feature>
<accession>A0A226CY70</accession>
<gene>
    <name evidence="2" type="ORF">Fcan01_27771</name>
</gene>
<evidence type="ECO:0000256" key="1">
    <source>
        <dbReference type="SAM" id="MobiDB-lite"/>
    </source>
</evidence>
<dbReference type="EMBL" id="LNIX01000056">
    <property type="protein sequence ID" value="OXA37478.1"/>
    <property type="molecule type" value="Genomic_DNA"/>
</dbReference>
<comment type="caution">
    <text evidence="2">The sequence shown here is derived from an EMBL/GenBank/DDBJ whole genome shotgun (WGS) entry which is preliminary data.</text>
</comment>
<proteinExistence type="predicted"/>
<evidence type="ECO:0000313" key="2">
    <source>
        <dbReference type="EMBL" id="OXA37478.1"/>
    </source>
</evidence>
<reference evidence="2 3" key="1">
    <citation type="submission" date="2015-12" db="EMBL/GenBank/DDBJ databases">
        <title>The genome of Folsomia candida.</title>
        <authorList>
            <person name="Faddeeva A."/>
            <person name="Derks M.F."/>
            <person name="Anvar Y."/>
            <person name="Smit S."/>
            <person name="Van Straalen N."/>
            <person name="Roelofs D."/>
        </authorList>
    </citation>
    <scope>NUCLEOTIDE SEQUENCE [LARGE SCALE GENOMIC DNA]</scope>
    <source>
        <strain evidence="2 3">VU population</strain>
        <tissue evidence="2">Whole body</tissue>
    </source>
</reference>
<protein>
    <submittedName>
        <fullName evidence="2">Uncharacterized protein</fullName>
    </submittedName>
</protein>
<dbReference type="Proteomes" id="UP000198287">
    <property type="component" value="Unassembled WGS sequence"/>
</dbReference>
<evidence type="ECO:0000313" key="3">
    <source>
        <dbReference type="Proteomes" id="UP000198287"/>
    </source>
</evidence>
<dbReference type="AlphaFoldDB" id="A0A226CY70"/>
<organism evidence="2 3">
    <name type="scientific">Folsomia candida</name>
    <name type="common">Springtail</name>
    <dbReference type="NCBI Taxonomy" id="158441"/>
    <lineage>
        <taxon>Eukaryota</taxon>
        <taxon>Metazoa</taxon>
        <taxon>Ecdysozoa</taxon>
        <taxon>Arthropoda</taxon>
        <taxon>Hexapoda</taxon>
        <taxon>Collembola</taxon>
        <taxon>Entomobryomorpha</taxon>
        <taxon>Isotomoidea</taxon>
        <taxon>Isotomidae</taxon>
        <taxon>Proisotominae</taxon>
        <taxon>Folsomia</taxon>
    </lineage>
</organism>
<keyword evidence="3" id="KW-1185">Reference proteome</keyword>
<sequence length="398" mass="47432">MAGDALNMQPDYDDLVTLVCGKKVQYTNEPAMVEILQVGIVYSDEGIINPQFLHRTFAEFYVAKFFVERVIEPICQADHDKIYFDENAKKFVAKFLLENCGIGSENTVFLFLNDFMKKMYSNGLKYTSFPKLELHGELVRKFDLICRRSEIQDNYVLDFIINTTQIQDFDDTKIWKYANLSLSEMYARDLKEFTFIFSLLRKILILNQDKTLRYIKFLTIFDFVRSEHRLISINDMIRMCKPRGIKNVFIMNDPMAYILLTEENKDKFLTDFQTYVLQDSTLKNPLQLPYRDKFHGKIDKGNLAPDEHMYKLIEENYEVQFSNKDWERIYKYQEWRTLTIFSNDWFTILRLFGQPLNIGLLRQRSLRPTWQPLQQQPPPVTRRCDSRPNKHTIHQPRK</sequence>
<feature type="region of interest" description="Disordered" evidence="1">
    <location>
        <begin position="369"/>
        <end position="398"/>
    </location>
</feature>
<dbReference type="OrthoDB" id="6693298at2759"/>